<dbReference type="GO" id="GO:0005975">
    <property type="term" value="P:carbohydrate metabolic process"/>
    <property type="evidence" value="ECO:0007669"/>
    <property type="project" value="InterPro"/>
</dbReference>
<dbReference type="SUPFAM" id="SSF51182">
    <property type="entry name" value="RmlC-like cupins"/>
    <property type="match status" value="1"/>
</dbReference>
<reference evidence="4" key="2">
    <citation type="journal article" date="2021" name="PeerJ">
        <title>Extensive microbial diversity within the chicken gut microbiome revealed by metagenomics and culture.</title>
        <authorList>
            <person name="Gilroy R."/>
            <person name="Ravi A."/>
            <person name="Getino M."/>
            <person name="Pursley I."/>
            <person name="Horton D.L."/>
            <person name="Alikhan N.F."/>
            <person name="Baker D."/>
            <person name="Gharbi K."/>
            <person name="Hall N."/>
            <person name="Watson M."/>
            <person name="Adriaenssens E.M."/>
            <person name="Foster-Nyarko E."/>
            <person name="Jarju S."/>
            <person name="Secka A."/>
            <person name="Antonio M."/>
            <person name="Oren A."/>
            <person name="Chaudhuri R.R."/>
            <person name="La Ragione R."/>
            <person name="Hildebrand F."/>
            <person name="Pallen M.J."/>
        </authorList>
    </citation>
    <scope>NUCLEOTIDE SEQUENCE</scope>
    <source>
        <strain evidence="4">B1-8020</strain>
    </source>
</reference>
<evidence type="ECO:0000313" key="4">
    <source>
        <dbReference type="EMBL" id="MBO8472560.1"/>
    </source>
</evidence>
<dbReference type="PIRSF" id="PIRSF036894">
    <property type="entry name" value="PMI_Firm_short"/>
    <property type="match status" value="1"/>
</dbReference>
<dbReference type="GO" id="GO:0046872">
    <property type="term" value="F:metal ion binding"/>
    <property type="evidence" value="ECO:0007669"/>
    <property type="project" value="UniProtKB-KW"/>
</dbReference>
<dbReference type="EMBL" id="JADIMA010000030">
    <property type="protein sequence ID" value="MBO8472560.1"/>
    <property type="molecule type" value="Genomic_DNA"/>
</dbReference>
<evidence type="ECO:0000313" key="5">
    <source>
        <dbReference type="Proteomes" id="UP000823604"/>
    </source>
</evidence>
<feature type="binding site" evidence="3">
    <location>
        <position position="117"/>
    </location>
    <ligand>
        <name>Zn(2+)</name>
        <dbReference type="ChEBI" id="CHEBI:29105"/>
    </ligand>
</feature>
<dbReference type="GO" id="GO:0004476">
    <property type="term" value="F:mannose-6-phosphate isomerase activity"/>
    <property type="evidence" value="ECO:0007669"/>
    <property type="project" value="InterPro"/>
</dbReference>
<reference evidence="4" key="1">
    <citation type="submission" date="2020-10" db="EMBL/GenBank/DDBJ databases">
        <authorList>
            <person name="Gilroy R."/>
        </authorList>
    </citation>
    <scope>NUCLEOTIDE SEQUENCE</scope>
    <source>
        <strain evidence="4">B1-8020</strain>
    </source>
</reference>
<dbReference type="PANTHER" id="PTHR42742">
    <property type="entry name" value="TRANSCRIPTIONAL REPRESSOR MPRA"/>
    <property type="match status" value="1"/>
</dbReference>
<organism evidence="4 5">
    <name type="scientific">Candidatus Merdivivens pullicola</name>
    <dbReference type="NCBI Taxonomy" id="2840872"/>
    <lineage>
        <taxon>Bacteria</taxon>
        <taxon>Pseudomonadati</taxon>
        <taxon>Bacteroidota</taxon>
        <taxon>Bacteroidia</taxon>
        <taxon>Bacteroidales</taxon>
        <taxon>Muribaculaceae</taxon>
        <taxon>Muribaculaceae incertae sedis</taxon>
        <taxon>Candidatus Merdivivens</taxon>
    </lineage>
</organism>
<keyword evidence="2 3" id="KW-0862">Zinc</keyword>
<keyword evidence="1 3" id="KW-0479">Metal-binding</keyword>
<dbReference type="AlphaFoldDB" id="A0A9D9II19"/>
<keyword evidence="4" id="KW-0413">Isomerase</keyword>
<feature type="binding site" evidence="3">
    <location>
        <position position="134"/>
    </location>
    <ligand>
        <name>Zn(2+)</name>
        <dbReference type="ChEBI" id="CHEBI:29105"/>
    </ligand>
</feature>
<dbReference type="PANTHER" id="PTHR42742:SF3">
    <property type="entry name" value="FRUCTOKINASE"/>
    <property type="match status" value="1"/>
</dbReference>
<dbReference type="Proteomes" id="UP000823604">
    <property type="component" value="Unassembled WGS sequence"/>
</dbReference>
<sequence>MEAYPLKFEPIAVERDWGGTAFFDRLGKTFKYIDEDGNEKILSPQTRLGESYEIADLGEAGETVVSNGFLAGNTLEEITDTYMEELLGDNPSQYFGVQFPLLARLADIRGSLPVHVHPDDHTAFERYDALGKKELWYIMEAEKGASVYLGFNRTLSAEELFDRCMDGSIKEVMHRIRPEKGDIIEIPAGLAHSAEGGILAAIIEEPSLISFNMYGPECGKEEMITHIGESLDFIMLEACSPAKLVSRKEGIVSDTDEFTAERFSINPGSETTVNLEETDSVQLYFCIEGNAVIKCEPGKNPSECRIARGEAAIIPACADKTVITAGKTGCTMIAAHLREREEHDSYTDDHERSQN</sequence>
<dbReference type="InterPro" id="IPR051804">
    <property type="entry name" value="Carb_Metab_Reg_Kinase/Isom"/>
</dbReference>
<evidence type="ECO:0000256" key="1">
    <source>
        <dbReference type="ARBA" id="ARBA00022723"/>
    </source>
</evidence>
<evidence type="ECO:0000256" key="2">
    <source>
        <dbReference type="ARBA" id="ARBA00022833"/>
    </source>
</evidence>
<name>A0A9D9II19_9BACT</name>
<dbReference type="InterPro" id="IPR014710">
    <property type="entry name" value="RmlC-like_jellyroll"/>
</dbReference>
<gene>
    <name evidence="4" type="ORF">IAB81_02890</name>
</gene>
<dbReference type="CDD" id="cd07010">
    <property type="entry name" value="cupin_PMI_type_I_N_bac"/>
    <property type="match status" value="1"/>
</dbReference>
<dbReference type="InterPro" id="IPR011051">
    <property type="entry name" value="RmlC_Cupin_sf"/>
</dbReference>
<dbReference type="Gene3D" id="2.60.120.10">
    <property type="entry name" value="Jelly Rolls"/>
    <property type="match status" value="2"/>
</dbReference>
<evidence type="ECO:0000256" key="3">
    <source>
        <dbReference type="PIRSR" id="PIRSR036894-1"/>
    </source>
</evidence>
<protein>
    <submittedName>
        <fullName evidence="4">Class I mannose-6-phosphate isomerase</fullName>
    </submittedName>
</protein>
<feature type="binding site" evidence="3">
    <location>
        <position position="192"/>
    </location>
    <ligand>
        <name>Zn(2+)</name>
        <dbReference type="ChEBI" id="CHEBI:29105"/>
    </ligand>
</feature>
<comment type="cofactor">
    <cofactor evidence="3">
        <name>Zn(2+)</name>
        <dbReference type="ChEBI" id="CHEBI:29105"/>
    </cofactor>
    <text evidence="3">Binds 1 zinc ion per subunit.</text>
</comment>
<dbReference type="InterPro" id="IPR014628">
    <property type="entry name" value="Man6P_isomerase_Firm_short"/>
</dbReference>
<accession>A0A9D9II19</accession>
<proteinExistence type="predicted"/>
<comment type="caution">
    <text evidence="4">The sequence shown here is derived from an EMBL/GenBank/DDBJ whole genome shotgun (WGS) entry which is preliminary data.</text>
</comment>